<reference evidence="2 3" key="1">
    <citation type="submission" date="2017-06" db="EMBL/GenBank/DDBJ databases">
        <title>Sequencing and comparative analysis of myxobacterial genomes.</title>
        <authorList>
            <person name="Rupp O."/>
            <person name="Goesmann A."/>
            <person name="Sogaard-Andersen L."/>
        </authorList>
    </citation>
    <scope>NUCLEOTIDE SEQUENCE [LARGE SCALE GENOMIC DNA]</scope>
    <source>
        <strain evidence="2 3">DSM 52655</strain>
    </source>
</reference>
<dbReference type="AlphaFoldDB" id="A0A250IXU3"/>
<dbReference type="EMBL" id="CP022098">
    <property type="protein sequence ID" value="ATB36058.1"/>
    <property type="molecule type" value="Genomic_DNA"/>
</dbReference>
<gene>
    <name evidence="2" type="ORF">CYFUS_001472</name>
</gene>
<feature type="chain" id="PRO_5012829197" evidence="1">
    <location>
        <begin position="22"/>
        <end position="471"/>
    </location>
</feature>
<evidence type="ECO:0000313" key="3">
    <source>
        <dbReference type="Proteomes" id="UP000217257"/>
    </source>
</evidence>
<dbReference type="KEGG" id="cfus:CYFUS_001472"/>
<evidence type="ECO:0000256" key="1">
    <source>
        <dbReference type="SAM" id="SignalP"/>
    </source>
</evidence>
<dbReference type="Proteomes" id="UP000217257">
    <property type="component" value="Chromosome"/>
</dbReference>
<keyword evidence="1" id="KW-0732">Signal</keyword>
<dbReference type="RefSeq" id="WP_095984600.1">
    <property type="nucleotide sequence ID" value="NZ_CP022098.1"/>
</dbReference>
<feature type="signal peptide" evidence="1">
    <location>
        <begin position="1"/>
        <end position="21"/>
    </location>
</feature>
<name>A0A250IXU3_9BACT</name>
<sequence length="471" mass="49163">MLCLVLAASLAAAPAPRAATATETLVHIPRMDAIQGLTAFLERAGEPAAMLRPDVWFAELHPFLSLDPRQPDTLTRAGIDPASPLTLSLLSSGRISCTRLADPKLFQERAAAMLQTANPKVTEVKPTTSAGITSVLVPRDSGGDIGYALKGKEACAFASVGGGFVDDGQGKVLFKEASRLVGLTPKADARMVKLPGTVYVSIPKRGLTMGLDGSATALQVEGTGTNLPLPAFQSSGTSPYGTMMPTGLLFSRARLGPAGVSDAMDHVRALLQQICPACPQAELSSITRAVSGRLTGHVLIAVDGVRPRPNLRTPDGRFFASRQALVAEVTDPAAVKSALAPLAKFPGARVLEDGYSLDVKGGTVFLRTRGRHLALGNDETVASSLLAVVPAQGAKPPHAVDFTVDPARLASGLKQVSLMDVISDKRLAGIFTVGLELGPLLARSKGIEGWLDSLPGGGHRFSSRWTLPATP</sequence>
<proteinExistence type="predicted"/>
<evidence type="ECO:0000313" key="2">
    <source>
        <dbReference type="EMBL" id="ATB36058.1"/>
    </source>
</evidence>
<organism evidence="2 3">
    <name type="scientific">Cystobacter fuscus</name>
    <dbReference type="NCBI Taxonomy" id="43"/>
    <lineage>
        <taxon>Bacteria</taxon>
        <taxon>Pseudomonadati</taxon>
        <taxon>Myxococcota</taxon>
        <taxon>Myxococcia</taxon>
        <taxon>Myxococcales</taxon>
        <taxon>Cystobacterineae</taxon>
        <taxon>Archangiaceae</taxon>
        <taxon>Cystobacter</taxon>
    </lineage>
</organism>
<protein>
    <submittedName>
        <fullName evidence="2">Uncharacterized protein</fullName>
    </submittedName>
</protein>
<accession>A0A250IXU3</accession>